<proteinExistence type="inferred from homology"/>
<reference evidence="18 19" key="1">
    <citation type="submission" date="2017-08" db="EMBL/GenBank/DDBJ databases">
        <title>Acidophilic green algal genome provides insights into adaptation to an acidic environment.</title>
        <authorList>
            <person name="Hirooka S."/>
            <person name="Hirose Y."/>
            <person name="Kanesaki Y."/>
            <person name="Higuchi S."/>
            <person name="Fujiwara T."/>
            <person name="Onuma R."/>
            <person name="Era A."/>
            <person name="Ohbayashi R."/>
            <person name="Uzuka A."/>
            <person name="Nozaki H."/>
            <person name="Yoshikawa H."/>
            <person name="Miyagishima S.Y."/>
        </authorList>
    </citation>
    <scope>NUCLEOTIDE SEQUENCE [LARGE SCALE GENOMIC DNA]</scope>
    <source>
        <strain evidence="18 19">NIES-2499</strain>
    </source>
</reference>
<organism evidence="18 19">
    <name type="scientific">Chlamydomonas eustigma</name>
    <dbReference type="NCBI Taxonomy" id="1157962"/>
    <lineage>
        <taxon>Eukaryota</taxon>
        <taxon>Viridiplantae</taxon>
        <taxon>Chlorophyta</taxon>
        <taxon>core chlorophytes</taxon>
        <taxon>Chlorophyceae</taxon>
        <taxon>CS clade</taxon>
        <taxon>Chlamydomonadales</taxon>
        <taxon>Chlamydomonadaceae</taxon>
        <taxon>Chlamydomonas</taxon>
    </lineage>
</organism>
<protein>
    <recommendedName>
        <fullName evidence="7">threonine synthase</fullName>
        <ecNumber evidence="7">4.2.3.1</ecNumber>
    </recommendedName>
</protein>
<keyword evidence="13" id="KW-0809">Transit peptide</keyword>
<evidence type="ECO:0000313" key="18">
    <source>
        <dbReference type="EMBL" id="GAX86561.1"/>
    </source>
</evidence>
<accession>A0A250XTZ9</accession>
<keyword evidence="19" id="KW-1185">Reference proteome</keyword>
<dbReference type="GO" id="GO:0009507">
    <property type="term" value="C:chloroplast"/>
    <property type="evidence" value="ECO:0007669"/>
    <property type="project" value="UniProtKB-SubCell"/>
</dbReference>
<comment type="catalytic activity">
    <reaction evidence="15">
        <text>O-phospho-L-homoserine + H2O = L-threonine + phosphate</text>
        <dbReference type="Rhea" id="RHEA:10840"/>
        <dbReference type="ChEBI" id="CHEBI:15377"/>
        <dbReference type="ChEBI" id="CHEBI:43474"/>
        <dbReference type="ChEBI" id="CHEBI:57590"/>
        <dbReference type="ChEBI" id="CHEBI:57926"/>
        <dbReference type="EC" id="4.2.3.1"/>
    </reaction>
</comment>
<evidence type="ECO:0000313" key="19">
    <source>
        <dbReference type="Proteomes" id="UP000232323"/>
    </source>
</evidence>
<evidence type="ECO:0000256" key="15">
    <source>
        <dbReference type="ARBA" id="ARBA00049144"/>
    </source>
</evidence>
<dbReference type="CDD" id="cd01563">
    <property type="entry name" value="Thr-synth_1"/>
    <property type="match status" value="1"/>
</dbReference>
<evidence type="ECO:0000256" key="8">
    <source>
        <dbReference type="ARBA" id="ARBA00022528"/>
    </source>
</evidence>
<dbReference type="FunFam" id="3.40.50.1100:FF:000030">
    <property type="entry name" value="Threonine synthase 1, chloroplastic"/>
    <property type="match status" value="1"/>
</dbReference>
<name>A0A250XTZ9_9CHLO</name>
<dbReference type="InterPro" id="IPR004450">
    <property type="entry name" value="Thr_synthase-like"/>
</dbReference>
<dbReference type="OrthoDB" id="7773036at2759"/>
<dbReference type="AlphaFoldDB" id="A0A250XTZ9"/>
<gene>
    <name evidence="18" type="ORF">CEUSTIGMA_g13968.t1</name>
</gene>
<keyword evidence="8" id="KW-0150">Chloroplast</keyword>
<evidence type="ECO:0000256" key="2">
    <source>
        <dbReference type="ARBA" id="ARBA00003648"/>
    </source>
</evidence>
<dbReference type="Gene3D" id="3.40.50.1100">
    <property type="match status" value="2"/>
</dbReference>
<evidence type="ECO:0000256" key="10">
    <source>
        <dbReference type="ARBA" id="ARBA00022640"/>
    </source>
</evidence>
<feature type="domain" description="Tryptophan synthase beta chain-like PALP" evidence="17">
    <location>
        <begin position="172"/>
        <end position="488"/>
    </location>
</feature>
<evidence type="ECO:0000256" key="11">
    <source>
        <dbReference type="ARBA" id="ARBA00022691"/>
    </source>
</evidence>
<dbReference type="GO" id="GO:0008652">
    <property type="term" value="P:amino acid biosynthetic process"/>
    <property type="evidence" value="ECO:0007669"/>
    <property type="project" value="UniProtKB-KW"/>
</dbReference>
<dbReference type="GO" id="GO:0004795">
    <property type="term" value="F:threonine synthase activity"/>
    <property type="evidence" value="ECO:0007669"/>
    <property type="project" value="UniProtKB-EC"/>
</dbReference>
<evidence type="ECO:0000256" key="3">
    <source>
        <dbReference type="ARBA" id="ARBA00004229"/>
    </source>
</evidence>
<keyword evidence="14" id="KW-0456">Lyase</keyword>
<evidence type="ECO:0000259" key="17">
    <source>
        <dbReference type="Pfam" id="PF00291"/>
    </source>
</evidence>
<comment type="cofactor">
    <cofactor evidence="1 16">
        <name>pyridoxal 5'-phosphate</name>
        <dbReference type="ChEBI" id="CHEBI:597326"/>
    </cofactor>
</comment>
<dbReference type="EMBL" id="BEGY01000363">
    <property type="protein sequence ID" value="GAX86561.1"/>
    <property type="molecule type" value="Genomic_DNA"/>
</dbReference>
<sequence>MPHEVTSKNRSDYRVSQTKSPRTRCAVISSIENRSIEMLLQPLPGRLSSIQHGRGSRIVAAAAPIKNIRNEALDRAPLDKAHTFNAHFVPFKDVQSKNLSGETYSLDEVVYRSSDGGLLDVHHDMNALAQYGPEYWRSVFDSRIGTTSWPYGSGVWSKKEWVLPGLSDDDIVSMFEGNSNLFWAERFGRETLGMTDLWVKQCGNSHTGSFKDLGMTVLVSQVNRIRKQKPGSISAVGCASTGDTSAALSAYCAAAGIPSIVFLPADKISLAQLVQPIANGALVLSIDTDFDGCMKLIKQVTAETPIYLANSMNSLRLEGQKTAAIEILQQFDWQVPDWVIIPGGNLGNIYAFYKGFKMCQQLGLVDRLPRLVVAQAANANPLYQAYQQAKGNNNTISTSYLPMKAKTTFASAIQIGDPVSIDRAILALQDVDGIVEEASEEELMDASARADRTGMFNCPHTGVALAALIKLRQRNVIGANDRTVVISTAHGLKFTQSKIAYHSKDIPGISCQFANPPVVVKENLGAVMDVLKQKFSI</sequence>
<keyword evidence="12 16" id="KW-0663">Pyridoxal phosphate</keyword>
<evidence type="ECO:0000256" key="13">
    <source>
        <dbReference type="ARBA" id="ARBA00022946"/>
    </source>
</evidence>
<dbReference type="STRING" id="1157962.A0A250XTZ9"/>
<evidence type="ECO:0000256" key="12">
    <source>
        <dbReference type="ARBA" id="ARBA00022898"/>
    </source>
</evidence>
<dbReference type="InterPro" id="IPR050214">
    <property type="entry name" value="Cys_Synth/Cystath_Beta-Synth"/>
</dbReference>
<evidence type="ECO:0000256" key="6">
    <source>
        <dbReference type="ARBA" id="ARBA00011738"/>
    </source>
</evidence>
<dbReference type="SUPFAM" id="SSF53686">
    <property type="entry name" value="Tryptophan synthase beta subunit-like PLP-dependent enzymes"/>
    <property type="match status" value="1"/>
</dbReference>
<keyword evidence="9" id="KW-0028">Amino-acid biosynthesis</keyword>
<dbReference type="PANTHER" id="PTHR10314">
    <property type="entry name" value="CYSTATHIONINE BETA-SYNTHASE"/>
    <property type="match status" value="1"/>
</dbReference>
<evidence type="ECO:0000256" key="7">
    <source>
        <dbReference type="ARBA" id="ARBA00013028"/>
    </source>
</evidence>
<comment type="similarity">
    <text evidence="5">Belongs to the threonine synthase family.</text>
</comment>
<evidence type="ECO:0000256" key="16">
    <source>
        <dbReference type="PIRSR" id="PIRSR604450-51"/>
    </source>
</evidence>
<comment type="pathway">
    <text evidence="4">Amino-acid biosynthesis; L-threonine biosynthesis; L-threonine from L-aspartate: step 5/5.</text>
</comment>
<evidence type="ECO:0000256" key="4">
    <source>
        <dbReference type="ARBA" id="ARBA00004979"/>
    </source>
</evidence>
<feature type="modified residue" description="N6-(pyridoxal phosphate)lysine" evidence="16">
    <location>
        <position position="211"/>
    </location>
</feature>
<comment type="subcellular location">
    <subcellularLocation>
        <location evidence="3">Plastid</location>
        <location evidence="3">Chloroplast</location>
    </subcellularLocation>
</comment>
<comment type="caution">
    <text evidence="18">The sequence shown here is derived from an EMBL/GenBank/DDBJ whole genome shotgun (WGS) entry which is preliminary data.</text>
</comment>
<comment type="subunit">
    <text evidence="6">Homodimer.</text>
</comment>
<dbReference type="Pfam" id="PF00291">
    <property type="entry name" value="PALP"/>
    <property type="match status" value="1"/>
</dbReference>
<dbReference type="EC" id="4.2.3.1" evidence="7"/>
<evidence type="ECO:0000256" key="5">
    <source>
        <dbReference type="ARBA" id="ARBA00005517"/>
    </source>
</evidence>
<dbReference type="InterPro" id="IPR036052">
    <property type="entry name" value="TrpB-like_PALP_sf"/>
</dbReference>
<evidence type="ECO:0000256" key="1">
    <source>
        <dbReference type="ARBA" id="ARBA00001933"/>
    </source>
</evidence>
<comment type="function">
    <text evidence="2">Catalyzes the gamma-elimination of phosphate from L-phosphohomoserine and the beta-addition of water to produce L-threonine.</text>
</comment>
<keyword evidence="10" id="KW-0934">Plastid</keyword>
<dbReference type="InterPro" id="IPR001926">
    <property type="entry name" value="TrpB-like_PALP"/>
</dbReference>
<dbReference type="NCBIfam" id="TIGR00260">
    <property type="entry name" value="thrC"/>
    <property type="match status" value="1"/>
</dbReference>
<keyword evidence="11" id="KW-0949">S-adenosyl-L-methionine</keyword>
<dbReference type="Proteomes" id="UP000232323">
    <property type="component" value="Unassembled WGS sequence"/>
</dbReference>
<evidence type="ECO:0000256" key="9">
    <source>
        <dbReference type="ARBA" id="ARBA00022605"/>
    </source>
</evidence>
<evidence type="ECO:0000256" key="14">
    <source>
        <dbReference type="ARBA" id="ARBA00023239"/>
    </source>
</evidence>